<keyword evidence="2" id="KW-0472">Membrane</keyword>
<dbReference type="Pfam" id="PF13197">
    <property type="entry name" value="DUF4013"/>
    <property type="match status" value="1"/>
</dbReference>
<evidence type="ECO:0000313" key="4">
    <source>
        <dbReference type="Proteomes" id="UP001203207"/>
    </source>
</evidence>
<evidence type="ECO:0000256" key="2">
    <source>
        <dbReference type="SAM" id="Phobius"/>
    </source>
</evidence>
<reference evidence="3" key="1">
    <citation type="journal article" date="2022" name="Syst. Appl. Microbiol.">
        <title>Natronocalculus amylovorans gen. nov., sp. nov., and Natranaeroarchaeum aerophilus sp. nov., dominant culturable amylolytic natronoarchaea from hypersaline soda lakes in southwestern Siberia.</title>
        <authorList>
            <person name="Sorokin D.Y."/>
            <person name="Elcheninov A.G."/>
            <person name="Khizhniak T.V."/>
            <person name="Koenen M."/>
            <person name="Bale N.J."/>
            <person name="Damste J.S.S."/>
            <person name="Kublanov I.V."/>
        </authorList>
    </citation>
    <scope>NUCLEOTIDE SEQUENCE</scope>
    <source>
        <strain evidence="3">AArc-St2</strain>
    </source>
</reference>
<evidence type="ECO:0000313" key="3">
    <source>
        <dbReference type="EMBL" id="MCL9817941.1"/>
    </source>
</evidence>
<keyword evidence="2" id="KW-1133">Transmembrane helix</keyword>
<name>A0AAE3FZE1_9EURY</name>
<dbReference type="EMBL" id="JAKRVX010000006">
    <property type="protein sequence ID" value="MCL9817941.1"/>
    <property type="molecule type" value="Genomic_DNA"/>
</dbReference>
<feature type="region of interest" description="Disordered" evidence="1">
    <location>
        <begin position="298"/>
        <end position="342"/>
    </location>
</feature>
<feature type="transmembrane region" description="Helical" evidence="2">
    <location>
        <begin position="12"/>
        <end position="30"/>
    </location>
</feature>
<keyword evidence="4" id="KW-1185">Reference proteome</keyword>
<dbReference type="Proteomes" id="UP001203207">
    <property type="component" value="Unassembled WGS sequence"/>
</dbReference>
<feature type="transmembrane region" description="Helical" evidence="2">
    <location>
        <begin position="100"/>
        <end position="122"/>
    </location>
</feature>
<feature type="transmembrane region" description="Helical" evidence="2">
    <location>
        <begin position="192"/>
        <end position="220"/>
    </location>
</feature>
<gene>
    <name evidence="3" type="ORF">AArcSt2_13445</name>
</gene>
<dbReference type="RefSeq" id="WP_250585320.1">
    <property type="nucleotide sequence ID" value="NZ_JAKRVX010000006.1"/>
</dbReference>
<organism evidence="3 4">
    <name type="scientific">Natronocalculus amylovorans</name>
    <dbReference type="NCBI Taxonomy" id="2917812"/>
    <lineage>
        <taxon>Archaea</taxon>
        <taxon>Methanobacteriati</taxon>
        <taxon>Methanobacteriota</taxon>
        <taxon>Stenosarchaea group</taxon>
        <taxon>Halobacteria</taxon>
        <taxon>Halobacteriales</taxon>
        <taxon>Haloferacaceae</taxon>
        <taxon>Natronocalculus</taxon>
    </lineage>
</organism>
<feature type="transmembrane region" description="Helical" evidence="2">
    <location>
        <begin position="36"/>
        <end position="61"/>
    </location>
</feature>
<sequence length="342" mass="35455">MLRTAIGTPFRSGDAAGTLIIGSVLTFLSIALPIGWLIAVVLAPVTALFLLPVVLFPLFVLRGYTLKMIHTAANGGSAAPSFVSWGLLARNGVRSVILTLIYLTPAVILLGLGVTTAFLLSLESVRLGSVGATVTALSSGIAVFSAVLYLLIYSYVRPAAEAVFATTGRFRSALAPKPVLKTAGTGDFATGWILSVFLLSVGILFGVPLFALLVGVLGLFGIRVMVAALIGAGVQRTLGTATKSNALGQQVVSEKATAVSAPIEQTIAPLSATDTAPTEADPAVQVGRSVAAGFSMFERPTLVDPSPDNERKANTDTTPTLDDGFSWGPLPETPTEQTERSE</sequence>
<protein>
    <submittedName>
        <fullName evidence="3">DUF4013 domain-containing protein</fullName>
    </submittedName>
</protein>
<dbReference type="InterPro" id="IPR025098">
    <property type="entry name" value="DUF4013"/>
</dbReference>
<comment type="caution">
    <text evidence="3">The sequence shown here is derived from an EMBL/GenBank/DDBJ whole genome shotgun (WGS) entry which is preliminary data.</text>
</comment>
<keyword evidence="2" id="KW-0812">Transmembrane</keyword>
<accession>A0AAE3FZE1</accession>
<feature type="transmembrane region" description="Helical" evidence="2">
    <location>
        <begin position="134"/>
        <end position="156"/>
    </location>
</feature>
<proteinExistence type="predicted"/>
<reference evidence="3" key="2">
    <citation type="submission" date="2022-02" db="EMBL/GenBank/DDBJ databases">
        <authorList>
            <person name="Elcheninov A.G."/>
            <person name="Sorokin D.Y."/>
            <person name="Kublanov I.V."/>
        </authorList>
    </citation>
    <scope>NUCLEOTIDE SEQUENCE</scope>
    <source>
        <strain evidence="3">AArc-St2</strain>
    </source>
</reference>
<dbReference type="AlphaFoldDB" id="A0AAE3FZE1"/>
<evidence type="ECO:0000256" key="1">
    <source>
        <dbReference type="SAM" id="MobiDB-lite"/>
    </source>
</evidence>